<reference evidence="2" key="1">
    <citation type="submission" date="2024-02" db="EMBL/GenBank/DDBJ databases">
        <title>Sediminibacterium planktonica sp. nov. and Sediminibacterium longus sp. nov., isolated from surface lake and river water.</title>
        <authorList>
            <person name="Watanabe K."/>
            <person name="Takemine S."/>
            <person name="Ishii Y."/>
            <person name="Ogata Y."/>
            <person name="Shindo C."/>
            <person name="Suda W."/>
        </authorList>
    </citation>
    <scope>NUCLEOTIDE SEQUENCE</scope>
    <source>
        <strain evidence="2">KACHI17</strain>
    </source>
</reference>
<gene>
    <name evidence="2" type="ORF">KACHI17_03190</name>
</gene>
<sequence>MPLVELAAITPKEIVPGYAARFIHTENMTFSYLDVKAGAALKEHSHPHEQVAHVLEGEFELTLDGEPIRFKPGQVIVIPSNVRHSGLAITDCKLLDVFYPVREDYRAL</sequence>
<dbReference type="InterPro" id="IPR014710">
    <property type="entry name" value="RmlC-like_jellyroll"/>
</dbReference>
<feature type="domain" description="Cupin type-2" evidence="1">
    <location>
        <begin position="33"/>
        <end position="98"/>
    </location>
</feature>
<dbReference type="PIRSF" id="PIRSF029883">
    <property type="entry name" value="KdgF"/>
    <property type="match status" value="1"/>
</dbReference>
<evidence type="ECO:0000259" key="1">
    <source>
        <dbReference type="Pfam" id="PF07883"/>
    </source>
</evidence>
<dbReference type="InterPro" id="IPR052535">
    <property type="entry name" value="Bacilysin_H2HPP_isomerase"/>
</dbReference>
<dbReference type="EMBL" id="AP029612">
    <property type="protein sequence ID" value="BFG69438.1"/>
    <property type="molecule type" value="Genomic_DNA"/>
</dbReference>
<dbReference type="CDD" id="cd02238">
    <property type="entry name" value="cupin_KdgF"/>
    <property type="match status" value="1"/>
</dbReference>
<dbReference type="InterPro" id="IPR013096">
    <property type="entry name" value="Cupin_2"/>
</dbReference>
<dbReference type="SUPFAM" id="SSF51182">
    <property type="entry name" value="RmlC-like cupins"/>
    <property type="match status" value="1"/>
</dbReference>
<dbReference type="InterPro" id="IPR025499">
    <property type="entry name" value="KdgF"/>
</dbReference>
<dbReference type="Pfam" id="PF07883">
    <property type="entry name" value="Cupin_2"/>
    <property type="match status" value="1"/>
</dbReference>
<dbReference type="RefSeq" id="WP_353549761.1">
    <property type="nucleotide sequence ID" value="NZ_AP029612.1"/>
</dbReference>
<dbReference type="Gene3D" id="2.60.120.10">
    <property type="entry name" value="Jelly Rolls"/>
    <property type="match status" value="1"/>
</dbReference>
<dbReference type="PANTHER" id="PTHR40112">
    <property type="entry name" value="H2HPP ISOMERASE"/>
    <property type="match status" value="1"/>
</dbReference>
<organism evidence="2">
    <name type="scientific">Sediminibacterium sp. KACHI17</name>
    <dbReference type="NCBI Taxonomy" id="1751071"/>
    <lineage>
        <taxon>Bacteria</taxon>
        <taxon>Pseudomonadati</taxon>
        <taxon>Bacteroidota</taxon>
        <taxon>Chitinophagia</taxon>
        <taxon>Chitinophagales</taxon>
        <taxon>Chitinophagaceae</taxon>
        <taxon>Sediminibacterium</taxon>
    </lineage>
</organism>
<name>A0AAT9GG10_9BACT</name>
<dbReference type="InterPro" id="IPR011051">
    <property type="entry name" value="RmlC_Cupin_sf"/>
</dbReference>
<accession>A0AAT9GG10</accession>
<dbReference type="PANTHER" id="PTHR40112:SF1">
    <property type="entry name" value="H2HPP ISOMERASE"/>
    <property type="match status" value="1"/>
</dbReference>
<evidence type="ECO:0000313" key="2">
    <source>
        <dbReference type="EMBL" id="BFG69438.1"/>
    </source>
</evidence>
<dbReference type="AlphaFoldDB" id="A0AAT9GG10"/>
<proteinExistence type="predicted"/>
<protein>
    <submittedName>
        <fullName evidence="2">Cupin domain-containing protein</fullName>
    </submittedName>
</protein>